<feature type="non-terminal residue" evidence="1">
    <location>
        <position position="1"/>
    </location>
</feature>
<evidence type="ECO:0000313" key="1">
    <source>
        <dbReference type="EMBL" id="KAJ7216094.1"/>
    </source>
</evidence>
<name>A0AAD6VM20_9AGAR</name>
<comment type="caution">
    <text evidence="1">The sequence shown here is derived from an EMBL/GenBank/DDBJ whole genome shotgun (WGS) entry which is preliminary data.</text>
</comment>
<proteinExistence type="predicted"/>
<dbReference type="AlphaFoldDB" id="A0AAD6VM20"/>
<sequence>AHIEWFRPLNSFDKTLAMFKVTPAFRQQARHASIVPITQINRSCHLIPKFPPKVDRTLTADDV</sequence>
<protein>
    <submittedName>
        <fullName evidence="1">Uncharacterized protein</fullName>
    </submittedName>
</protein>
<keyword evidence="2" id="KW-1185">Reference proteome</keyword>
<reference evidence="1" key="1">
    <citation type="submission" date="2023-03" db="EMBL/GenBank/DDBJ databases">
        <title>Massive genome expansion in bonnet fungi (Mycena s.s.) driven by repeated elements and novel gene families across ecological guilds.</title>
        <authorList>
            <consortium name="Lawrence Berkeley National Laboratory"/>
            <person name="Harder C.B."/>
            <person name="Miyauchi S."/>
            <person name="Viragh M."/>
            <person name="Kuo A."/>
            <person name="Thoen E."/>
            <person name="Andreopoulos B."/>
            <person name="Lu D."/>
            <person name="Skrede I."/>
            <person name="Drula E."/>
            <person name="Henrissat B."/>
            <person name="Morin E."/>
            <person name="Kohler A."/>
            <person name="Barry K."/>
            <person name="LaButti K."/>
            <person name="Morin E."/>
            <person name="Salamov A."/>
            <person name="Lipzen A."/>
            <person name="Mereny Z."/>
            <person name="Hegedus B."/>
            <person name="Baldrian P."/>
            <person name="Stursova M."/>
            <person name="Weitz H."/>
            <person name="Taylor A."/>
            <person name="Grigoriev I.V."/>
            <person name="Nagy L.G."/>
            <person name="Martin F."/>
            <person name="Kauserud H."/>
        </authorList>
    </citation>
    <scope>NUCLEOTIDE SEQUENCE</scope>
    <source>
        <strain evidence="1">9144</strain>
    </source>
</reference>
<gene>
    <name evidence="1" type="ORF">GGX14DRAFT_341079</name>
</gene>
<organism evidence="1 2">
    <name type="scientific">Mycena pura</name>
    <dbReference type="NCBI Taxonomy" id="153505"/>
    <lineage>
        <taxon>Eukaryota</taxon>
        <taxon>Fungi</taxon>
        <taxon>Dikarya</taxon>
        <taxon>Basidiomycota</taxon>
        <taxon>Agaricomycotina</taxon>
        <taxon>Agaricomycetes</taxon>
        <taxon>Agaricomycetidae</taxon>
        <taxon>Agaricales</taxon>
        <taxon>Marasmiineae</taxon>
        <taxon>Mycenaceae</taxon>
        <taxon>Mycena</taxon>
    </lineage>
</organism>
<feature type="non-terminal residue" evidence="1">
    <location>
        <position position="63"/>
    </location>
</feature>
<accession>A0AAD6VM20</accession>
<dbReference type="EMBL" id="JARJCW010000016">
    <property type="protein sequence ID" value="KAJ7216094.1"/>
    <property type="molecule type" value="Genomic_DNA"/>
</dbReference>
<evidence type="ECO:0000313" key="2">
    <source>
        <dbReference type="Proteomes" id="UP001219525"/>
    </source>
</evidence>
<dbReference type="Proteomes" id="UP001219525">
    <property type="component" value="Unassembled WGS sequence"/>
</dbReference>